<evidence type="ECO:0000256" key="5">
    <source>
        <dbReference type="ARBA" id="ARBA00022989"/>
    </source>
</evidence>
<feature type="transmembrane region" description="Helical" evidence="7">
    <location>
        <begin position="93"/>
        <end position="115"/>
    </location>
</feature>
<comment type="subcellular location">
    <subcellularLocation>
        <location evidence="1">Membrane</location>
        <topology evidence="1">Multi-pass membrane protein</topology>
    </subcellularLocation>
</comment>
<dbReference type="InterPro" id="IPR050291">
    <property type="entry name" value="CDF_Transporter"/>
</dbReference>
<dbReference type="Pfam" id="PF01545">
    <property type="entry name" value="Cation_efflux"/>
    <property type="match status" value="1"/>
</dbReference>
<evidence type="ECO:0000313" key="11">
    <source>
        <dbReference type="Proteomes" id="UP001482231"/>
    </source>
</evidence>
<gene>
    <name evidence="10" type="ORF">V6E02_07330</name>
</gene>
<accession>A0ABV0EI01</accession>
<dbReference type="Pfam" id="PF16916">
    <property type="entry name" value="ZT_dimer"/>
    <property type="match status" value="1"/>
</dbReference>
<evidence type="ECO:0000313" key="10">
    <source>
        <dbReference type="EMBL" id="MEO1767019.1"/>
    </source>
</evidence>
<name>A0ABV0EI01_9BURK</name>
<feature type="domain" description="Cation efflux protein transmembrane" evidence="8">
    <location>
        <begin position="26"/>
        <end position="219"/>
    </location>
</feature>
<dbReference type="PANTHER" id="PTHR43840">
    <property type="entry name" value="MITOCHONDRIAL METAL TRANSPORTER 1-RELATED"/>
    <property type="match status" value="1"/>
</dbReference>
<evidence type="ECO:0000256" key="1">
    <source>
        <dbReference type="ARBA" id="ARBA00004141"/>
    </source>
</evidence>
<keyword evidence="6 7" id="KW-0472">Membrane</keyword>
<keyword evidence="4 7" id="KW-0812">Transmembrane</keyword>
<feature type="transmembrane region" description="Helical" evidence="7">
    <location>
        <begin position="121"/>
        <end position="139"/>
    </location>
</feature>
<dbReference type="Proteomes" id="UP001482231">
    <property type="component" value="Unassembled WGS sequence"/>
</dbReference>
<protein>
    <submittedName>
        <fullName evidence="10">Cation diffusion facilitator family transporter</fullName>
    </submittedName>
</protein>
<feature type="transmembrane region" description="Helical" evidence="7">
    <location>
        <begin position="187"/>
        <end position="208"/>
    </location>
</feature>
<dbReference type="InterPro" id="IPR002524">
    <property type="entry name" value="Cation_efflux"/>
</dbReference>
<dbReference type="Gene3D" id="3.30.70.1350">
    <property type="entry name" value="Cation efflux protein, cytoplasmic domain"/>
    <property type="match status" value="1"/>
</dbReference>
<sequence>MSPASFTDSRNITPEERYRATQRVTWVSVAANLLLTLLQIIVGYLGRSQALVADGLHSASDLLSDFLVLFANRHGSRGADANHPYGHARIETAATLALGAMLMGLGAALLWGAGVRLGNPAAIQPVHVATLYIALITLAGKEALFRYMMVVARRLRSQMLVANAWHSRSDAASSLLVVLGISGNLLGYRFLDLVAALLVAFLIIRMGWKMAFQALSELIDTGLSEEEVAAIRATLEGTPGVRGLHELRTRRMGDQALVDAHVLVDERISVSEGHHIAERARKRVLEHHDVLDVMVHVDPEDDALVKPSAHLPPREALLARLRAALGETLPEPQRVQFHYLDGQVEVEILLPENLCADPARIEALRSRIQTLKTQDPLFRAIRVHADYPQIGA</sequence>
<dbReference type="EMBL" id="JBAJEX010000004">
    <property type="protein sequence ID" value="MEO1767019.1"/>
    <property type="molecule type" value="Genomic_DNA"/>
</dbReference>
<dbReference type="InterPro" id="IPR058533">
    <property type="entry name" value="Cation_efflux_TM"/>
</dbReference>
<evidence type="ECO:0000256" key="3">
    <source>
        <dbReference type="ARBA" id="ARBA00022448"/>
    </source>
</evidence>
<feature type="transmembrane region" description="Helical" evidence="7">
    <location>
        <begin position="24"/>
        <end position="45"/>
    </location>
</feature>
<reference evidence="10 11" key="1">
    <citation type="submission" date="2024-02" db="EMBL/GenBank/DDBJ databases">
        <title>New thermophilic sulfur-oxidizing bacteria from a hot springs of the Uzon caldera (Kamchatka, Russia).</title>
        <authorList>
            <person name="Dukat A.M."/>
            <person name="Elcheninov A.G."/>
            <person name="Frolov E.N."/>
        </authorList>
    </citation>
    <scope>NUCLEOTIDE SEQUENCE [LARGE SCALE GENOMIC DNA]</scope>
    <source>
        <strain evidence="10 11">AK1</strain>
    </source>
</reference>
<proteinExistence type="inferred from homology"/>
<evidence type="ECO:0000259" key="8">
    <source>
        <dbReference type="Pfam" id="PF01545"/>
    </source>
</evidence>
<evidence type="ECO:0000256" key="2">
    <source>
        <dbReference type="ARBA" id="ARBA00008114"/>
    </source>
</evidence>
<organism evidence="10 11">
    <name type="scientific">Thiobacter aerophilum</name>
    <dbReference type="NCBI Taxonomy" id="3121275"/>
    <lineage>
        <taxon>Bacteria</taxon>
        <taxon>Pseudomonadati</taxon>
        <taxon>Pseudomonadota</taxon>
        <taxon>Betaproteobacteria</taxon>
        <taxon>Burkholderiales</taxon>
        <taxon>Thiobacteraceae</taxon>
        <taxon>Thiobacter</taxon>
    </lineage>
</organism>
<feature type="domain" description="Cation efflux protein cytoplasmic" evidence="9">
    <location>
        <begin position="223"/>
        <end position="300"/>
    </location>
</feature>
<dbReference type="SUPFAM" id="SSF160240">
    <property type="entry name" value="Cation efflux protein cytoplasmic domain-like"/>
    <property type="match status" value="1"/>
</dbReference>
<evidence type="ECO:0000259" key="9">
    <source>
        <dbReference type="Pfam" id="PF16916"/>
    </source>
</evidence>
<dbReference type="RefSeq" id="WP_347308127.1">
    <property type="nucleotide sequence ID" value="NZ_JBAJEX010000004.1"/>
</dbReference>
<evidence type="ECO:0000256" key="4">
    <source>
        <dbReference type="ARBA" id="ARBA00022692"/>
    </source>
</evidence>
<dbReference type="NCBIfam" id="TIGR01297">
    <property type="entry name" value="CDF"/>
    <property type="match status" value="1"/>
</dbReference>
<evidence type="ECO:0000256" key="7">
    <source>
        <dbReference type="SAM" id="Phobius"/>
    </source>
</evidence>
<keyword evidence="5 7" id="KW-1133">Transmembrane helix</keyword>
<keyword evidence="3" id="KW-0813">Transport</keyword>
<evidence type="ECO:0000256" key="6">
    <source>
        <dbReference type="ARBA" id="ARBA00023136"/>
    </source>
</evidence>
<comment type="similarity">
    <text evidence="2">Belongs to the cation diffusion facilitator (CDF) transporter (TC 2.A.4) family.</text>
</comment>
<keyword evidence="11" id="KW-1185">Reference proteome</keyword>
<comment type="caution">
    <text evidence="10">The sequence shown here is derived from an EMBL/GenBank/DDBJ whole genome shotgun (WGS) entry which is preliminary data.</text>
</comment>
<dbReference type="SUPFAM" id="SSF161111">
    <property type="entry name" value="Cation efflux protein transmembrane domain-like"/>
    <property type="match status" value="1"/>
</dbReference>
<dbReference type="InterPro" id="IPR027470">
    <property type="entry name" value="Cation_efflux_CTD"/>
</dbReference>
<dbReference type="InterPro" id="IPR036837">
    <property type="entry name" value="Cation_efflux_CTD_sf"/>
</dbReference>
<dbReference type="PANTHER" id="PTHR43840:SF15">
    <property type="entry name" value="MITOCHONDRIAL METAL TRANSPORTER 1-RELATED"/>
    <property type="match status" value="1"/>
</dbReference>
<dbReference type="Gene3D" id="1.20.1510.10">
    <property type="entry name" value="Cation efflux protein transmembrane domain"/>
    <property type="match status" value="1"/>
</dbReference>
<dbReference type="InterPro" id="IPR027469">
    <property type="entry name" value="Cation_efflux_TMD_sf"/>
</dbReference>